<dbReference type="FunFam" id="3.10.10.10:FF:000007">
    <property type="entry name" value="Retrovirus-related Pol polyprotein from transposon 17.6-like Protein"/>
    <property type="match status" value="1"/>
</dbReference>
<keyword evidence="7" id="KW-0695">RNA-directed DNA polymerase</keyword>
<comment type="caution">
    <text evidence="9">The sequence shown here is derived from an EMBL/GenBank/DDBJ whole genome shotgun (WGS) entry which is preliminary data.</text>
</comment>
<evidence type="ECO:0000256" key="7">
    <source>
        <dbReference type="ARBA" id="ARBA00022918"/>
    </source>
</evidence>
<keyword evidence="5" id="KW-0255">Endonuclease</keyword>
<feature type="non-terminal residue" evidence="9">
    <location>
        <position position="1"/>
    </location>
</feature>
<organism evidence="9 11">
    <name type="scientific">Rotaria magnacalcarata</name>
    <dbReference type="NCBI Taxonomy" id="392030"/>
    <lineage>
        <taxon>Eukaryota</taxon>
        <taxon>Metazoa</taxon>
        <taxon>Spiralia</taxon>
        <taxon>Gnathifera</taxon>
        <taxon>Rotifera</taxon>
        <taxon>Eurotatoria</taxon>
        <taxon>Bdelloidea</taxon>
        <taxon>Philodinida</taxon>
        <taxon>Philodinidae</taxon>
        <taxon>Rotaria</taxon>
    </lineage>
</organism>
<evidence type="ECO:0000256" key="4">
    <source>
        <dbReference type="ARBA" id="ARBA00022722"/>
    </source>
</evidence>
<dbReference type="InterPro" id="IPR000477">
    <property type="entry name" value="RT_dom"/>
</dbReference>
<proteinExistence type="predicted"/>
<evidence type="ECO:0000313" key="9">
    <source>
        <dbReference type="EMBL" id="CAF1652695.1"/>
    </source>
</evidence>
<keyword evidence="4" id="KW-0540">Nuclease</keyword>
<sequence>MGDMLTNIKAFIVKELCVDCILGMDFINKYKLIINTEDRTVSIRDSHKHTTLQFDVNKHCINYPARLIKHIRIPPKRTVLNSSLNIHRHTSFISLHNPTNEVRLLPKDIILGTTTISTLSFKKDRNIDYSLAQKHICNSIQSITNLEQKDKVKRVLDKHVKLFDTTKPTIVTNVKPHAIKTLDYPPPSSKPYYSTPAKQDAMYKITQELLQFELIRPSYSPYGAPALLVAKHDVIQRMVVDYKKLNNITIKDNHPLPNMEQTIQVLGNGYQLFSKFNMKSGFWQIPIEEEDQHKTAFITPEGLYEWNVLAQGLKNSPPSFQRVMADILSPCRQFALVYIDDIVVYSRSFEEHLKHIHQVLSILSQHNFQLNPSKCSIFRQQIDYVSH</sequence>
<dbReference type="PANTHER" id="PTHR24559">
    <property type="entry name" value="TRANSPOSON TY3-I GAG-POL POLYPROTEIN"/>
    <property type="match status" value="1"/>
</dbReference>
<dbReference type="Gene3D" id="3.10.10.10">
    <property type="entry name" value="HIV Type 1 Reverse Transcriptase, subunit A, domain 1"/>
    <property type="match status" value="1"/>
</dbReference>
<evidence type="ECO:0000256" key="5">
    <source>
        <dbReference type="ARBA" id="ARBA00022759"/>
    </source>
</evidence>
<dbReference type="SUPFAM" id="SSF56672">
    <property type="entry name" value="DNA/RNA polymerases"/>
    <property type="match status" value="1"/>
</dbReference>
<dbReference type="InterPro" id="IPR043502">
    <property type="entry name" value="DNA/RNA_pol_sf"/>
</dbReference>
<keyword evidence="2" id="KW-0808">Transferase</keyword>
<keyword evidence="6" id="KW-0378">Hydrolase</keyword>
<feature type="domain" description="Reverse transcriptase" evidence="8">
    <location>
        <begin position="210"/>
        <end position="387"/>
    </location>
</feature>
<name>A0A816EZQ2_9BILA</name>
<dbReference type="GO" id="GO:0008233">
    <property type="term" value="F:peptidase activity"/>
    <property type="evidence" value="ECO:0007669"/>
    <property type="project" value="UniProtKB-KW"/>
</dbReference>
<dbReference type="Proteomes" id="UP000663834">
    <property type="component" value="Unassembled WGS sequence"/>
</dbReference>
<evidence type="ECO:0000313" key="11">
    <source>
        <dbReference type="Proteomes" id="UP000663834"/>
    </source>
</evidence>
<dbReference type="Gene3D" id="3.30.70.270">
    <property type="match status" value="1"/>
</dbReference>
<dbReference type="GO" id="GO:0004519">
    <property type="term" value="F:endonuclease activity"/>
    <property type="evidence" value="ECO:0007669"/>
    <property type="project" value="UniProtKB-KW"/>
</dbReference>
<dbReference type="OrthoDB" id="420169at2759"/>
<dbReference type="EMBL" id="CAJOBJ010009377">
    <property type="protein sequence ID" value="CAF4136679.1"/>
    <property type="molecule type" value="Genomic_DNA"/>
</dbReference>
<evidence type="ECO:0000256" key="6">
    <source>
        <dbReference type="ARBA" id="ARBA00022801"/>
    </source>
</evidence>
<gene>
    <name evidence="10" type="ORF">GIL414_LOCUS18796</name>
    <name evidence="9" type="ORF">KQP761_LOCUS30298</name>
</gene>
<evidence type="ECO:0000313" key="10">
    <source>
        <dbReference type="EMBL" id="CAF4136679.1"/>
    </source>
</evidence>
<dbReference type="Gene3D" id="2.40.70.10">
    <property type="entry name" value="Acid Proteases"/>
    <property type="match status" value="1"/>
</dbReference>
<dbReference type="Proteomes" id="UP000681720">
    <property type="component" value="Unassembled WGS sequence"/>
</dbReference>
<evidence type="ECO:0000259" key="8">
    <source>
        <dbReference type="PROSITE" id="PS50878"/>
    </source>
</evidence>
<dbReference type="Pfam" id="PF00078">
    <property type="entry name" value="RVT_1"/>
    <property type="match status" value="1"/>
</dbReference>
<dbReference type="InterPro" id="IPR021109">
    <property type="entry name" value="Peptidase_aspartic_dom_sf"/>
</dbReference>
<dbReference type="GO" id="GO:0006508">
    <property type="term" value="P:proteolysis"/>
    <property type="evidence" value="ECO:0007669"/>
    <property type="project" value="UniProtKB-KW"/>
</dbReference>
<dbReference type="GO" id="GO:0003964">
    <property type="term" value="F:RNA-directed DNA polymerase activity"/>
    <property type="evidence" value="ECO:0007669"/>
    <property type="project" value="UniProtKB-KW"/>
</dbReference>
<dbReference type="PANTHER" id="PTHR24559:SF444">
    <property type="entry name" value="REVERSE TRANSCRIPTASE DOMAIN-CONTAINING PROTEIN"/>
    <property type="match status" value="1"/>
</dbReference>
<keyword evidence="1" id="KW-0645">Protease</keyword>
<evidence type="ECO:0000256" key="2">
    <source>
        <dbReference type="ARBA" id="ARBA00022679"/>
    </source>
</evidence>
<dbReference type="InterPro" id="IPR053134">
    <property type="entry name" value="RNA-dir_DNA_polymerase"/>
</dbReference>
<dbReference type="InterPro" id="IPR043128">
    <property type="entry name" value="Rev_trsase/Diguanyl_cyclase"/>
</dbReference>
<accession>A0A816EZQ2</accession>
<dbReference type="CDD" id="cd01647">
    <property type="entry name" value="RT_LTR"/>
    <property type="match status" value="1"/>
</dbReference>
<keyword evidence="3" id="KW-0548">Nucleotidyltransferase</keyword>
<evidence type="ECO:0000256" key="3">
    <source>
        <dbReference type="ARBA" id="ARBA00022695"/>
    </source>
</evidence>
<dbReference type="PROSITE" id="PS50878">
    <property type="entry name" value="RT_POL"/>
    <property type="match status" value="1"/>
</dbReference>
<evidence type="ECO:0000256" key="1">
    <source>
        <dbReference type="ARBA" id="ARBA00022670"/>
    </source>
</evidence>
<reference evidence="9" key="1">
    <citation type="submission" date="2021-02" db="EMBL/GenBank/DDBJ databases">
        <authorList>
            <person name="Nowell W R."/>
        </authorList>
    </citation>
    <scope>NUCLEOTIDE SEQUENCE</scope>
</reference>
<protein>
    <recommendedName>
        <fullName evidence="8">Reverse transcriptase domain-containing protein</fullName>
    </recommendedName>
</protein>
<dbReference type="EMBL" id="CAJNOW010016826">
    <property type="protein sequence ID" value="CAF1652695.1"/>
    <property type="molecule type" value="Genomic_DNA"/>
</dbReference>
<dbReference type="AlphaFoldDB" id="A0A816EZQ2"/>